<feature type="binding site" evidence="8">
    <location>
        <begin position="212"/>
        <end position="213"/>
    </location>
    <ligand>
        <name>substrate</name>
    </ligand>
</feature>
<feature type="site" description="Could be important to modulate the pK values of the two catalytic cysteine residues" evidence="8">
    <location>
        <position position="163"/>
    </location>
</feature>
<feature type="binding site" evidence="8">
    <location>
        <position position="11"/>
    </location>
    <ligand>
        <name>substrate</name>
    </ligand>
</feature>
<dbReference type="InterPro" id="IPR001653">
    <property type="entry name" value="DAP_epimerase_DapF"/>
</dbReference>
<dbReference type="GO" id="GO:0008837">
    <property type="term" value="F:diaminopimelate epimerase activity"/>
    <property type="evidence" value="ECO:0007669"/>
    <property type="project" value="UniProtKB-EC"/>
</dbReference>
<comment type="caution">
    <text evidence="8">Lacks conserved residue(s) required for the propagation of feature annotation.</text>
</comment>
<evidence type="ECO:0000256" key="2">
    <source>
        <dbReference type="ARBA" id="ARBA00010219"/>
    </source>
</evidence>
<dbReference type="EC" id="5.1.1.7" evidence="3 8"/>
<evidence type="ECO:0000256" key="7">
    <source>
        <dbReference type="ARBA" id="ARBA00051712"/>
    </source>
</evidence>
<keyword evidence="6 8" id="KW-0413">Isomerase</keyword>
<feature type="binding site" evidence="8">
    <location>
        <position position="194"/>
    </location>
    <ligand>
        <name>substrate</name>
    </ligand>
</feature>
<proteinExistence type="inferred from homology"/>
<dbReference type="EMBL" id="JAHLQK010000005">
    <property type="protein sequence ID" value="MBU5677351.1"/>
    <property type="molecule type" value="Genomic_DNA"/>
</dbReference>
<reference evidence="10 11" key="1">
    <citation type="submission" date="2021-06" db="EMBL/GenBank/DDBJ databases">
        <authorList>
            <person name="Sun Q."/>
            <person name="Li D."/>
        </authorList>
    </citation>
    <scope>NUCLEOTIDE SEQUENCE [LARGE SCALE GENOMIC DNA]</scope>
    <source>
        <strain evidence="10 11">MSJ-5</strain>
    </source>
</reference>
<evidence type="ECO:0000313" key="11">
    <source>
        <dbReference type="Proteomes" id="UP000779508"/>
    </source>
</evidence>
<dbReference type="Proteomes" id="UP000779508">
    <property type="component" value="Unassembled WGS sequence"/>
</dbReference>
<keyword evidence="5 8" id="KW-0457">Lysine biosynthesis</keyword>
<dbReference type="Pfam" id="PF01678">
    <property type="entry name" value="DAP_epimerase"/>
    <property type="match status" value="2"/>
</dbReference>
<dbReference type="PROSITE" id="PS01326">
    <property type="entry name" value="DAP_EPIMERASE"/>
    <property type="match status" value="1"/>
</dbReference>
<accession>A0ABS6G5E3</accession>
<dbReference type="HAMAP" id="MF_00197">
    <property type="entry name" value="DAP_epimerase"/>
    <property type="match status" value="1"/>
</dbReference>
<evidence type="ECO:0000256" key="6">
    <source>
        <dbReference type="ARBA" id="ARBA00023235"/>
    </source>
</evidence>
<comment type="caution">
    <text evidence="10">The sequence shown here is derived from an EMBL/GenBank/DDBJ whole genome shotgun (WGS) entry which is preliminary data.</text>
</comment>
<gene>
    <name evidence="8 10" type="primary">dapF</name>
    <name evidence="10" type="ORF">KQI88_13095</name>
</gene>
<comment type="subunit">
    <text evidence="8">Homodimer.</text>
</comment>
<comment type="subcellular location">
    <subcellularLocation>
        <location evidence="8">Cytoplasm</location>
    </subcellularLocation>
</comment>
<comment type="similarity">
    <text evidence="2 8">Belongs to the diaminopimelate epimerase family.</text>
</comment>
<keyword evidence="11" id="KW-1185">Reference proteome</keyword>
<name>A0ABS6G5E3_9FIRM</name>
<organism evidence="10 11">
    <name type="scientific">Alkaliphilus flagellatus</name>
    <dbReference type="NCBI Taxonomy" id="2841507"/>
    <lineage>
        <taxon>Bacteria</taxon>
        <taxon>Bacillati</taxon>
        <taxon>Bacillota</taxon>
        <taxon>Clostridia</taxon>
        <taxon>Peptostreptococcales</taxon>
        <taxon>Natronincolaceae</taxon>
        <taxon>Alkaliphilus</taxon>
    </lineage>
</organism>
<evidence type="ECO:0000256" key="5">
    <source>
        <dbReference type="ARBA" id="ARBA00023154"/>
    </source>
</evidence>
<feature type="active site" description="Proton acceptor" evidence="8">
    <location>
        <position position="221"/>
    </location>
</feature>
<sequence>MVFKKMHGTGNDFIVIKYEDFPFEERFKELAQKTCHRHFGIGADGLLIVNKSNIADFKMQYYNSDGSLAAMCGNGIRCFAKFVYDEGLINKSLFTVETLSGVKKVSLNIDDDKTKSVKVNMGEVIFEPSKIPVTSEKASFINETIMVNDRNFTVTTVLMGVPHTVIFTDTLNLEEIKAYGPLIEKHDIYPANTNVSFAKIRDEGNIEVRTWERGAGYTLACGTGVSSVVGVAYRLGLVDNKVNINTEGGNIKIEVMEDDSVFMDGPAQDICSGVYFI</sequence>
<feature type="binding site" evidence="8">
    <location>
        <position position="63"/>
    </location>
    <ligand>
        <name>substrate</name>
    </ligand>
</feature>
<dbReference type="PANTHER" id="PTHR31689">
    <property type="entry name" value="DIAMINOPIMELATE EPIMERASE, CHLOROPLASTIC"/>
    <property type="match status" value="1"/>
</dbReference>
<feature type="active site" description="Proton donor" evidence="8">
    <location>
        <position position="72"/>
    </location>
</feature>
<evidence type="ECO:0000313" key="10">
    <source>
        <dbReference type="EMBL" id="MBU5677351.1"/>
    </source>
</evidence>
<evidence type="ECO:0000256" key="4">
    <source>
        <dbReference type="ARBA" id="ARBA00022605"/>
    </source>
</evidence>
<dbReference type="NCBIfam" id="TIGR00652">
    <property type="entry name" value="DapF"/>
    <property type="match status" value="1"/>
</dbReference>
<evidence type="ECO:0000256" key="8">
    <source>
        <dbReference type="HAMAP-Rule" id="MF_00197"/>
    </source>
</evidence>
<dbReference type="PANTHER" id="PTHR31689:SF0">
    <property type="entry name" value="DIAMINOPIMELATE EPIMERASE"/>
    <property type="match status" value="1"/>
</dbReference>
<feature type="binding site" evidence="8">
    <location>
        <begin position="73"/>
        <end position="74"/>
    </location>
    <ligand>
        <name>substrate</name>
    </ligand>
</feature>
<keyword evidence="8" id="KW-0963">Cytoplasm</keyword>
<comment type="function">
    <text evidence="8">Catalyzes the stereoinversion of LL-2,6-diaminopimelate (L,L-DAP) to meso-diaminopimelate (meso-DAP), a precursor of L-lysine and an essential component of the bacterial peptidoglycan.</text>
</comment>
<protein>
    <recommendedName>
        <fullName evidence="3 8">Diaminopimelate epimerase</fullName>
        <shortName evidence="8">DAP epimerase</shortName>
        <ecNumber evidence="3 8">5.1.1.7</ecNumber>
    </recommendedName>
    <alternativeName>
        <fullName evidence="8">PLP-independent amino acid racemase</fullName>
    </alternativeName>
</protein>
<comment type="pathway">
    <text evidence="1 8">Amino-acid biosynthesis; L-lysine biosynthesis via DAP pathway; DL-2,6-diaminopimelate from LL-2,6-diaminopimelate: step 1/1.</text>
</comment>
<evidence type="ECO:0000256" key="1">
    <source>
        <dbReference type="ARBA" id="ARBA00005196"/>
    </source>
</evidence>
<comment type="catalytic activity">
    <reaction evidence="7 8">
        <text>(2S,6S)-2,6-diaminopimelate = meso-2,6-diaminopimelate</text>
        <dbReference type="Rhea" id="RHEA:15393"/>
        <dbReference type="ChEBI" id="CHEBI:57609"/>
        <dbReference type="ChEBI" id="CHEBI:57791"/>
        <dbReference type="EC" id="5.1.1.7"/>
    </reaction>
</comment>
<feature type="active site" evidence="9">
    <location>
        <position position="72"/>
    </location>
</feature>
<feature type="binding site" evidence="8">
    <location>
        <begin position="222"/>
        <end position="223"/>
    </location>
    <ligand>
        <name>substrate</name>
    </ligand>
</feature>
<keyword evidence="4 8" id="KW-0028">Amino-acid biosynthesis</keyword>
<dbReference type="InterPro" id="IPR018510">
    <property type="entry name" value="DAP_epimerase_AS"/>
</dbReference>
<evidence type="ECO:0000256" key="9">
    <source>
        <dbReference type="PROSITE-ProRule" id="PRU10125"/>
    </source>
</evidence>
<evidence type="ECO:0000256" key="3">
    <source>
        <dbReference type="ARBA" id="ARBA00013080"/>
    </source>
</evidence>
<feature type="site" description="Could be important to modulate the pK values of the two catalytic cysteine residues" evidence="8">
    <location>
        <position position="212"/>
    </location>
</feature>